<dbReference type="Pfam" id="PF21787">
    <property type="entry name" value="TNP-like_RNaseH_N"/>
    <property type="match status" value="1"/>
</dbReference>
<proteinExistence type="predicted"/>
<sequence length="102" mass="11305">MVKSDCGFDDKFFKLFKTKISFLKDTEKHGVLLFDEIFLRESLNVDTKTLSYTGLEDYGKDNSSLNSGQKADHGLVLMFQSLGSNITQPIAVFASKGSVKGD</sequence>
<organism evidence="2 3">
    <name type="scientific">Puccinia striiformis f. sp. tritici PST-78</name>
    <dbReference type="NCBI Taxonomy" id="1165861"/>
    <lineage>
        <taxon>Eukaryota</taxon>
        <taxon>Fungi</taxon>
        <taxon>Dikarya</taxon>
        <taxon>Basidiomycota</taxon>
        <taxon>Pucciniomycotina</taxon>
        <taxon>Pucciniomycetes</taxon>
        <taxon>Pucciniales</taxon>
        <taxon>Pucciniaceae</taxon>
        <taxon>Puccinia</taxon>
    </lineage>
</organism>
<dbReference type="AlphaFoldDB" id="A0A0L0UL77"/>
<reference evidence="3" key="1">
    <citation type="submission" date="2014-03" db="EMBL/GenBank/DDBJ databases">
        <title>The Genome Sequence of Puccinia striiformis f. sp. tritici PST-78.</title>
        <authorList>
            <consortium name="The Broad Institute Genome Sequencing Platform"/>
            <person name="Cuomo C."/>
            <person name="Hulbert S."/>
            <person name="Chen X."/>
            <person name="Walker B."/>
            <person name="Young S.K."/>
            <person name="Zeng Q."/>
            <person name="Gargeya S."/>
            <person name="Fitzgerald M."/>
            <person name="Haas B."/>
            <person name="Abouelleil A."/>
            <person name="Alvarado L."/>
            <person name="Arachchi H.M."/>
            <person name="Berlin A.M."/>
            <person name="Chapman S.B."/>
            <person name="Goldberg J."/>
            <person name="Griggs A."/>
            <person name="Gujja S."/>
            <person name="Hansen M."/>
            <person name="Howarth C."/>
            <person name="Imamovic A."/>
            <person name="Larimer J."/>
            <person name="McCowan C."/>
            <person name="Montmayeur A."/>
            <person name="Murphy C."/>
            <person name="Neiman D."/>
            <person name="Pearson M."/>
            <person name="Priest M."/>
            <person name="Roberts A."/>
            <person name="Saif S."/>
            <person name="Shea T."/>
            <person name="Sisk P."/>
            <person name="Sykes S."/>
            <person name="Wortman J."/>
            <person name="Nusbaum C."/>
            <person name="Birren B."/>
        </authorList>
    </citation>
    <scope>NUCLEOTIDE SEQUENCE [LARGE SCALE GENOMIC DNA]</scope>
    <source>
        <strain evidence="3">race PST-78</strain>
    </source>
</reference>
<gene>
    <name evidence="2" type="ORF">PSTG_18846</name>
</gene>
<keyword evidence="3" id="KW-1185">Reference proteome</keyword>
<dbReference type="EMBL" id="AJIL01004234">
    <property type="protein sequence ID" value="KNE87763.1"/>
    <property type="molecule type" value="Genomic_DNA"/>
</dbReference>
<dbReference type="Proteomes" id="UP000054564">
    <property type="component" value="Unassembled WGS sequence"/>
</dbReference>
<evidence type="ECO:0000259" key="1">
    <source>
        <dbReference type="Pfam" id="PF21787"/>
    </source>
</evidence>
<evidence type="ECO:0000313" key="3">
    <source>
        <dbReference type="Proteomes" id="UP000054564"/>
    </source>
</evidence>
<accession>A0A0L0UL77</accession>
<feature type="domain" description="Transposable element P transposase-like RNase H" evidence="1">
    <location>
        <begin position="5"/>
        <end position="98"/>
    </location>
</feature>
<dbReference type="STRING" id="1165861.A0A0L0UL77"/>
<protein>
    <recommendedName>
        <fullName evidence="1">Transposable element P transposase-like RNase H domain-containing protein</fullName>
    </recommendedName>
</protein>
<name>A0A0L0UL77_9BASI</name>
<evidence type="ECO:0000313" key="2">
    <source>
        <dbReference type="EMBL" id="KNE87763.1"/>
    </source>
</evidence>
<comment type="caution">
    <text evidence="2">The sequence shown here is derived from an EMBL/GenBank/DDBJ whole genome shotgun (WGS) entry which is preliminary data.</text>
</comment>
<dbReference type="InterPro" id="IPR048365">
    <property type="entry name" value="TNP-like_RNaseH_N"/>
</dbReference>